<dbReference type="PANTHER" id="PTHR31645">
    <property type="entry name" value="OLIGOPEPTIDE TRANSPORTER YGL114W-RELATED"/>
    <property type="match status" value="1"/>
</dbReference>
<dbReference type="GO" id="GO:0035673">
    <property type="term" value="F:oligopeptide transmembrane transporter activity"/>
    <property type="evidence" value="ECO:0007669"/>
    <property type="project" value="InterPro"/>
</dbReference>
<comment type="caution">
    <text evidence="8">The sequence shown here is derived from an EMBL/GenBank/DDBJ whole genome shotgun (WGS) entry which is preliminary data.</text>
</comment>
<comment type="similarity">
    <text evidence="2">Belongs to the YSL (TC 2.A.67.2) family.</text>
</comment>
<dbReference type="AlphaFoldDB" id="A0AAW1XMT9"/>
<dbReference type="GO" id="GO:0016020">
    <property type="term" value="C:membrane"/>
    <property type="evidence" value="ECO:0007669"/>
    <property type="project" value="UniProtKB-SubCell"/>
</dbReference>
<proteinExistence type="inferred from homology"/>
<dbReference type="Proteomes" id="UP001457282">
    <property type="component" value="Unassembled WGS sequence"/>
</dbReference>
<dbReference type="InterPro" id="IPR004813">
    <property type="entry name" value="OPT"/>
</dbReference>
<evidence type="ECO:0000256" key="5">
    <source>
        <dbReference type="ARBA" id="ARBA00022989"/>
    </source>
</evidence>
<dbReference type="PANTHER" id="PTHR31645:SF20">
    <property type="entry name" value="METAL-NICOTIANAMINE TRANSPORTER YSL7"/>
    <property type="match status" value="1"/>
</dbReference>
<keyword evidence="4 7" id="KW-0812">Transmembrane</keyword>
<keyword evidence="6 7" id="KW-0472">Membrane</keyword>
<protein>
    <submittedName>
        <fullName evidence="8">Uncharacterized protein</fullName>
    </submittedName>
</protein>
<accession>A0AAW1XMT9</accession>
<keyword evidence="3" id="KW-0813">Transport</keyword>
<organism evidence="8 9">
    <name type="scientific">Rubus argutus</name>
    <name type="common">Southern blackberry</name>
    <dbReference type="NCBI Taxonomy" id="59490"/>
    <lineage>
        <taxon>Eukaryota</taxon>
        <taxon>Viridiplantae</taxon>
        <taxon>Streptophyta</taxon>
        <taxon>Embryophyta</taxon>
        <taxon>Tracheophyta</taxon>
        <taxon>Spermatophyta</taxon>
        <taxon>Magnoliopsida</taxon>
        <taxon>eudicotyledons</taxon>
        <taxon>Gunneridae</taxon>
        <taxon>Pentapetalae</taxon>
        <taxon>rosids</taxon>
        <taxon>fabids</taxon>
        <taxon>Rosales</taxon>
        <taxon>Rosaceae</taxon>
        <taxon>Rosoideae</taxon>
        <taxon>Rosoideae incertae sedis</taxon>
        <taxon>Rubus</taxon>
    </lineage>
</organism>
<keyword evidence="5 7" id="KW-1133">Transmembrane helix</keyword>
<keyword evidence="9" id="KW-1185">Reference proteome</keyword>
<evidence type="ECO:0000256" key="2">
    <source>
        <dbReference type="ARBA" id="ARBA00010276"/>
    </source>
</evidence>
<evidence type="ECO:0000256" key="3">
    <source>
        <dbReference type="ARBA" id="ARBA00022448"/>
    </source>
</evidence>
<evidence type="ECO:0000313" key="9">
    <source>
        <dbReference type="Proteomes" id="UP001457282"/>
    </source>
</evidence>
<gene>
    <name evidence="8" type="ORF">M0R45_014423</name>
</gene>
<evidence type="ECO:0000256" key="4">
    <source>
        <dbReference type="ARBA" id="ARBA00022692"/>
    </source>
</evidence>
<evidence type="ECO:0000256" key="1">
    <source>
        <dbReference type="ARBA" id="ARBA00004141"/>
    </source>
</evidence>
<evidence type="ECO:0000313" key="8">
    <source>
        <dbReference type="EMBL" id="KAK9937646.1"/>
    </source>
</evidence>
<feature type="transmembrane region" description="Helical" evidence="7">
    <location>
        <begin position="40"/>
        <end position="59"/>
    </location>
</feature>
<evidence type="ECO:0000256" key="6">
    <source>
        <dbReference type="ARBA" id="ARBA00023136"/>
    </source>
</evidence>
<reference evidence="8 9" key="1">
    <citation type="journal article" date="2023" name="G3 (Bethesda)">
        <title>A chromosome-length genome assembly and annotation of blackberry (Rubus argutus, cv. 'Hillquist').</title>
        <authorList>
            <person name="Bruna T."/>
            <person name="Aryal R."/>
            <person name="Dudchenko O."/>
            <person name="Sargent D.J."/>
            <person name="Mead D."/>
            <person name="Buti M."/>
            <person name="Cavallini A."/>
            <person name="Hytonen T."/>
            <person name="Andres J."/>
            <person name="Pham M."/>
            <person name="Weisz D."/>
            <person name="Mascagni F."/>
            <person name="Usai G."/>
            <person name="Natali L."/>
            <person name="Bassil N."/>
            <person name="Fernandez G.E."/>
            <person name="Lomsadze A."/>
            <person name="Armour M."/>
            <person name="Olukolu B."/>
            <person name="Poorten T."/>
            <person name="Britton C."/>
            <person name="Davik J."/>
            <person name="Ashrafi H."/>
            <person name="Aiden E.L."/>
            <person name="Borodovsky M."/>
            <person name="Worthington M."/>
        </authorList>
    </citation>
    <scope>NUCLEOTIDE SEQUENCE [LARGE SCALE GENOMIC DNA]</scope>
    <source>
        <strain evidence="8">PI 553951</strain>
    </source>
</reference>
<name>A0AAW1XMT9_RUBAR</name>
<dbReference type="InterPro" id="IPR045035">
    <property type="entry name" value="YSL-like"/>
</dbReference>
<dbReference type="EMBL" id="JBEDUW010000003">
    <property type="protein sequence ID" value="KAK9937646.1"/>
    <property type="molecule type" value="Genomic_DNA"/>
</dbReference>
<dbReference type="Pfam" id="PF03169">
    <property type="entry name" value="OPT"/>
    <property type="match status" value="1"/>
</dbReference>
<comment type="subcellular location">
    <subcellularLocation>
        <location evidence="1">Membrane</location>
        <topology evidence="1">Multi-pass membrane protein</topology>
    </subcellularLocation>
</comment>
<sequence length="93" mass="10166">MERNRSKASDQDGTQMARAKKVTIEEEFKDTVVPPWTKQITVRSIVASFLLSIIFNFIVCKLNLTTGVIPSLNVAAGLLGFAVVKDTLPVCLA</sequence>
<evidence type="ECO:0000256" key="7">
    <source>
        <dbReference type="SAM" id="Phobius"/>
    </source>
</evidence>